<accession>A0A1R3FUA5</accession>
<dbReference type="Proteomes" id="UP000187203">
    <property type="component" value="Unassembled WGS sequence"/>
</dbReference>
<gene>
    <name evidence="2" type="ORF">COLO4_38577</name>
</gene>
<dbReference type="AlphaFoldDB" id="A0A1R3FUA5"/>
<sequence>MSYLKALAKFPSLLDVYRLPFANLKYLKIKLKRWMSSIEAERPACVLNFFLNSSTNAKLKFYMDNKVAACGTCGMRNHGISGFLKSLMVLLAIANFLVHGALVVYGAN</sequence>
<keyword evidence="3" id="KW-1185">Reference proteome</keyword>
<keyword evidence="1" id="KW-0472">Membrane</keyword>
<evidence type="ECO:0000313" key="3">
    <source>
        <dbReference type="Proteomes" id="UP000187203"/>
    </source>
</evidence>
<dbReference type="EMBL" id="AWUE01024903">
    <property type="protein sequence ID" value="OMO49346.1"/>
    <property type="molecule type" value="Genomic_DNA"/>
</dbReference>
<keyword evidence="1" id="KW-1133">Transmembrane helix</keyword>
<evidence type="ECO:0000256" key="1">
    <source>
        <dbReference type="SAM" id="Phobius"/>
    </source>
</evidence>
<evidence type="ECO:0000313" key="2">
    <source>
        <dbReference type="EMBL" id="OMO49346.1"/>
    </source>
</evidence>
<protein>
    <submittedName>
        <fullName evidence="2">Uncharacterized protein</fullName>
    </submittedName>
</protein>
<feature type="transmembrane region" description="Helical" evidence="1">
    <location>
        <begin position="86"/>
        <end position="107"/>
    </location>
</feature>
<reference evidence="3" key="1">
    <citation type="submission" date="2013-09" db="EMBL/GenBank/DDBJ databases">
        <title>Corchorus olitorius genome sequencing.</title>
        <authorList>
            <person name="Alam M."/>
            <person name="Haque M.S."/>
            <person name="Islam M.S."/>
            <person name="Emdad E.M."/>
            <person name="Islam M.M."/>
            <person name="Ahmed B."/>
            <person name="Halim A."/>
            <person name="Hossen Q.M.M."/>
            <person name="Hossain M.Z."/>
            <person name="Ahmed R."/>
            <person name="Khan M.M."/>
            <person name="Islam R."/>
            <person name="Rashid M.M."/>
            <person name="Khan S.A."/>
            <person name="Rahman M.S."/>
            <person name="Alam M."/>
            <person name="Yahiya A.S."/>
            <person name="Khan M.S."/>
            <person name="Azam M.S."/>
            <person name="Haque T."/>
            <person name="Lashkar M.Z.H."/>
            <person name="Akhand A.I."/>
            <person name="Morshed G."/>
            <person name="Roy S."/>
            <person name="Uddin K.S."/>
            <person name="Rabeya T."/>
            <person name="Hossain A.S."/>
            <person name="Chowdhury A."/>
            <person name="Snigdha A.R."/>
            <person name="Mortoza M.S."/>
            <person name="Matin S.A."/>
            <person name="Hoque S.M.E."/>
            <person name="Islam M.K."/>
            <person name="Roy D.K."/>
            <person name="Haider R."/>
            <person name="Moosa M.M."/>
            <person name="Elias S.M."/>
            <person name="Hasan A.M."/>
            <person name="Jahan S."/>
            <person name="Shafiuddin M."/>
            <person name="Mahmood N."/>
            <person name="Shommy N.S."/>
        </authorList>
    </citation>
    <scope>NUCLEOTIDE SEQUENCE [LARGE SCALE GENOMIC DNA]</scope>
    <source>
        <strain evidence="3">cv. O-4</strain>
    </source>
</reference>
<keyword evidence="1" id="KW-0812">Transmembrane</keyword>
<name>A0A1R3FUA5_9ROSI</name>
<proteinExistence type="predicted"/>
<organism evidence="2 3">
    <name type="scientific">Corchorus olitorius</name>
    <dbReference type="NCBI Taxonomy" id="93759"/>
    <lineage>
        <taxon>Eukaryota</taxon>
        <taxon>Viridiplantae</taxon>
        <taxon>Streptophyta</taxon>
        <taxon>Embryophyta</taxon>
        <taxon>Tracheophyta</taxon>
        <taxon>Spermatophyta</taxon>
        <taxon>Magnoliopsida</taxon>
        <taxon>eudicotyledons</taxon>
        <taxon>Gunneridae</taxon>
        <taxon>Pentapetalae</taxon>
        <taxon>rosids</taxon>
        <taxon>malvids</taxon>
        <taxon>Malvales</taxon>
        <taxon>Malvaceae</taxon>
        <taxon>Grewioideae</taxon>
        <taxon>Apeibeae</taxon>
        <taxon>Corchorus</taxon>
    </lineage>
</organism>
<comment type="caution">
    <text evidence="2">The sequence shown here is derived from an EMBL/GenBank/DDBJ whole genome shotgun (WGS) entry which is preliminary data.</text>
</comment>